<keyword evidence="3 6" id="KW-0378">Hydrolase</keyword>
<evidence type="ECO:0000256" key="5">
    <source>
        <dbReference type="ARBA" id="ARBA00023049"/>
    </source>
</evidence>
<dbReference type="AlphaFoldDB" id="A0A918MJQ5"/>
<dbReference type="RefSeq" id="WP_373296087.1">
    <property type="nucleotide sequence ID" value="NZ_BMYQ01000003.1"/>
</dbReference>
<keyword evidence="5 6" id="KW-0482">Metalloprotease</keyword>
<dbReference type="EMBL" id="BMYQ01000003">
    <property type="protein sequence ID" value="GGW28022.1"/>
    <property type="molecule type" value="Genomic_DNA"/>
</dbReference>
<dbReference type="Proteomes" id="UP000628984">
    <property type="component" value="Unassembled WGS sequence"/>
</dbReference>
<feature type="domain" description="Peptidase M48" evidence="7">
    <location>
        <begin position="68"/>
        <end position="215"/>
    </location>
</feature>
<evidence type="ECO:0000313" key="9">
    <source>
        <dbReference type="Proteomes" id="UP000628984"/>
    </source>
</evidence>
<name>A0A918MJQ5_9RHOB</name>
<dbReference type="GO" id="GO:0051603">
    <property type="term" value="P:proteolysis involved in protein catabolic process"/>
    <property type="evidence" value="ECO:0007669"/>
    <property type="project" value="TreeGrafter"/>
</dbReference>
<organism evidence="8 9">
    <name type="scientific">Gemmobacter lanyuensis</name>
    <dbReference type="NCBI Taxonomy" id="1054497"/>
    <lineage>
        <taxon>Bacteria</taxon>
        <taxon>Pseudomonadati</taxon>
        <taxon>Pseudomonadota</taxon>
        <taxon>Alphaproteobacteria</taxon>
        <taxon>Rhodobacterales</taxon>
        <taxon>Paracoccaceae</taxon>
        <taxon>Gemmobacter</taxon>
    </lineage>
</organism>
<keyword evidence="4 6" id="KW-0862">Zinc</keyword>
<comment type="similarity">
    <text evidence="6">Belongs to the peptidase M48 family.</text>
</comment>
<dbReference type="GO" id="GO:0004222">
    <property type="term" value="F:metalloendopeptidase activity"/>
    <property type="evidence" value="ECO:0007669"/>
    <property type="project" value="InterPro"/>
</dbReference>
<keyword evidence="2" id="KW-0479">Metal-binding</keyword>
<reference evidence="8" key="1">
    <citation type="journal article" date="2014" name="Int. J. Syst. Evol. Microbiol.">
        <title>Complete genome sequence of Corynebacterium casei LMG S-19264T (=DSM 44701T), isolated from a smear-ripened cheese.</title>
        <authorList>
            <consortium name="US DOE Joint Genome Institute (JGI-PGF)"/>
            <person name="Walter F."/>
            <person name="Albersmeier A."/>
            <person name="Kalinowski J."/>
            <person name="Ruckert C."/>
        </authorList>
    </citation>
    <scope>NUCLEOTIDE SEQUENCE</scope>
    <source>
        <strain evidence="8">KCTC 23714</strain>
    </source>
</reference>
<gene>
    <name evidence="8" type="ORF">GCM10011452_15820</name>
</gene>
<keyword evidence="1 6" id="KW-0645">Protease</keyword>
<comment type="cofactor">
    <cofactor evidence="6">
        <name>Zn(2+)</name>
        <dbReference type="ChEBI" id="CHEBI:29105"/>
    </cofactor>
    <text evidence="6">Binds 1 zinc ion per subunit.</text>
</comment>
<evidence type="ECO:0000256" key="6">
    <source>
        <dbReference type="RuleBase" id="RU003983"/>
    </source>
</evidence>
<dbReference type="CDD" id="cd07324">
    <property type="entry name" value="M48C_Oma1-like"/>
    <property type="match status" value="1"/>
</dbReference>
<comment type="caution">
    <text evidence="8">The sequence shown here is derived from an EMBL/GenBank/DDBJ whole genome shotgun (WGS) entry which is preliminary data.</text>
</comment>
<protein>
    <submittedName>
        <fullName evidence="8">Peptidase M48</fullName>
    </submittedName>
</protein>
<evidence type="ECO:0000259" key="7">
    <source>
        <dbReference type="Pfam" id="PF01435"/>
    </source>
</evidence>
<dbReference type="PANTHER" id="PTHR22726">
    <property type="entry name" value="METALLOENDOPEPTIDASE OMA1"/>
    <property type="match status" value="1"/>
</dbReference>
<dbReference type="GO" id="GO:0016020">
    <property type="term" value="C:membrane"/>
    <property type="evidence" value="ECO:0007669"/>
    <property type="project" value="TreeGrafter"/>
</dbReference>
<keyword evidence="9" id="KW-1185">Reference proteome</keyword>
<accession>A0A918MJQ5</accession>
<dbReference type="InterPro" id="IPR001915">
    <property type="entry name" value="Peptidase_M48"/>
</dbReference>
<dbReference type="PANTHER" id="PTHR22726:SF1">
    <property type="entry name" value="METALLOENDOPEPTIDASE OMA1, MITOCHONDRIAL"/>
    <property type="match status" value="1"/>
</dbReference>
<dbReference type="GO" id="GO:0046872">
    <property type="term" value="F:metal ion binding"/>
    <property type="evidence" value="ECO:0007669"/>
    <property type="project" value="UniProtKB-KW"/>
</dbReference>
<sequence length="228" mass="24182">MITAALAGCVQMPGAGMAPTAAIMRPAPPANSFVEVVERVEPVAEGMCRASAPRGVNCDLEIMVDPRPDQQPNAFQTVDDRGRPVVVFTLTLIAAAQNADEIAFVLGHEAAHHIAGHIPRRQQTAAEGAMLGAVFAEATGADQATMAQLQRMGAELGARRFSKEFELEADALGAEITWRAGFDPVRGTGFFDRLPDPGDQFLGSHPANAQRRAQVAAVVAQLEGWPAY</sequence>
<evidence type="ECO:0000256" key="2">
    <source>
        <dbReference type="ARBA" id="ARBA00022723"/>
    </source>
</evidence>
<dbReference type="Pfam" id="PF01435">
    <property type="entry name" value="Peptidase_M48"/>
    <property type="match status" value="1"/>
</dbReference>
<dbReference type="InterPro" id="IPR051156">
    <property type="entry name" value="Mito/Outer_Membr_Metalloprot"/>
</dbReference>
<proteinExistence type="inferred from homology"/>
<evidence type="ECO:0000313" key="8">
    <source>
        <dbReference type="EMBL" id="GGW28022.1"/>
    </source>
</evidence>
<dbReference type="Gene3D" id="3.30.2010.10">
    <property type="entry name" value="Metalloproteases ('zincins'), catalytic domain"/>
    <property type="match status" value="1"/>
</dbReference>
<evidence type="ECO:0000256" key="3">
    <source>
        <dbReference type="ARBA" id="ARBA00022801"/>
    </source>
</evidence>
<evidence type="ECO:0000256" key="4">
    <source>
        <dbReference type="ARBA" id="ARBA00022833"/>
    </source>
</evidence>
<reference evidence="8" key="2">
    <citation type="submission" date="2020-09" db="EMBL/GenBank/DDBJ databases">
        <authorList>
            <person name="Sun Q."/>
            <person name="Kim S."/>
        </authorList>
    </citation>
    <scope>NUCLEOTIDE SEQUENCE</scope>
    <source>
        <strain evidence="8">KCTC 23714</strain>
    </source>
</reference>
<evidence type="ECO:0000256" key="1">
    <source>
        <dbReference type="ARBA" id="ARBA00022670"/>
    </source>
</evidence>